<dbReference type="AlphaFoldDB" id="A0A7D5KDX9"/>
<dbReference type="Gene3D" id="2.60.40.2360">
    <property type="entry name" value="Intracellular proteinase inhibitor BsuPI"/>
    <property type="match status" value="1"/>
</dbReference>
<reference evidence="2 3" key="1">
    <citation type="submission" date="2020-07" db="EMBL/GenBank/DDBJ databases">
        <authorList>
            <person name="Cui H."/>
        </authorList>
    </citation>
    <scope>NUCLEOTIDE SEQUENCE [LARGE SCALE GENOMIC DNA]</scope>
    <source>
        <strain evidence="2 3">YPL8</strain>
    </source>
</reference>
<dbReference type="RefSeq" id="WP_179261532.1">
    <property type="nucleotide sequence ID" value="NZ_CP058601.1"/>
</dbReference>
<dbReference type="InterPro" id="IPR038144">
    <property type="entry name" value="IPI"/>
</dbReference>
<accession>A0A7D5KDX9</accession>
<keyword evidence="3" id="KW-1185">Reference proteome</keyword>
<dbReference type="OrthoDB" id="196304at2157"/>
<dbReference type="EMBL" id="CP058601">
    <property type="protein sequence ID" value="QLG49716.1"/>
    <property type="molecule type" value="Genomic_DNA"/>
</dbReference>
<gene>
    <name evidence="2" type="ORF">HYG82_13005</name>
</gene>
<feature type="domain" description="DUF7974" evidence="1">
    <location>
        <begin position="35"/>
        <end position="171"/>
    </location>
</feature>
<proteinExistence type="predicted"/>
<name>A0A7D5KDX9_9EURY</name>
<dbReference type="GeneID" id="56034226"/>
<evidence type="ECO:0000313" key="3">
    <source>
        <dbReference type="Proteomes" id="UP000509241"/>
    </source>
</evidence>
<dbReference type="Proteomes" id="UP000509241">
    <property type="component" value="Chromosome"/>
</dbReference>
<dbReference type="KEGG" id="haly:HYG82_13005"/>
<dbReference type="InterPro" id="IPR058280">
    <property type="entry name" value="DUF7974"/>
</dbReference>
<sequence>MGRSRSGGGTEPNSIDRALFDADGPRLSVGTLLGSFVPPSVAQRAIAVSVATARDVYERDESVEIVVEFKNRLPVPVELPTPRQRRWGWTVDGDLEASDERLYTRDRPSSFDFRAGEKKRMSVTWNGRLERVRTDGRRESVIPDPGEYEIRAFVATREGATRPSDSTSIRLE</sequence>
<evidence type="ECO:0000313" key="2">
    <source>
        <dbReference type="EMBL" id="QLG49716.1"/>
    </source>
</evidence>
<dbReference type="Pfam" id="PF25929">
    <property type="entry name" value="DUF7974"/>
    <property type="match status" value="1"/>
</dbReference>
<protein>
    <recommendedName>
        <fullName evidence="1">DUF7974 domain-containing protein</fullName>
    </recommendedName>
</protein>
<evidence type="ECO:0000259" key="1">
    <source>
        <dbReference type="Pfam" id="PF25929"/>
    </source>
</evidence>
<organism evidence="2 3">
    <name type="scientific">Natrinema halophilum</name>
    <dbReference type="NCBI Taxonomy" id="1699371"/>
    <lineage>
        <taxon>Archaea</taxon>
        <taxon>Methanobacteriati</taxon>
        <taxon>Methanobacteriota</taxon>
        <taxon>Stenosarchaea group</taxon>
        <taxon>Halobacteria</taxon>
        <taxon>Halobacteriales</taxon>
        <taxon>Natrialbaceae</taxon>
        <taxon>Natrinema</taxon>
    </lineage>
</organism>